<accession>A0A1R1C523</accession>
<evidence type="ECO:0000313" key="2">
    <source>
        <dbReference type="Proteomes" id="UP000187134"/>
    </source>
</evidence>
<organism evidence="1 2">
    <name type="scientific">Paenibacillus amylolyticus</name>
    <dbReference type="NCBI Taxonomy" id="1451"/>
    <lineage>
        <taxon>Bacteria</taxon>
        <taxon>Bacillati</taxon>
        <taxon>Bacillota</taxon>
        <taxon>Bacilli</taxon>
        <taxon>Bacillales</taxon>
        <taxon>Paenibacillaceae</taxon>
        <taxon>Paenibacillus</taxon>
    </lineage>
</organism>
<gene>
    <name evidence="1" type="ORF">BK131_04420</name>
</gene>
<name>A0A1R1C523_PAEAM</name>
<reference evidence="1 2" key="1">
    <citation type="submission" date="2016-11" db="EMBL/GenBank/DDBJ databases">
        <title>Paenibacillus species isolates.</title>
        <authorList>
            <person name="Beno S.M."/>
        </authorList>
    </citation>
    <scope>NUCLEOTIDE SEQUENCE [LARGE SCALE GENOMIC DNA]</scope>
    <source>
        <strain evidence="1 2">FSL H8-0246</strain>
    </source>
</reference>
<comment type="caution">
    <text evidence="1">The sequence shown here is derived from an EMBL/GenBank/DDBJ whole genome shotgun (WGS) entry which is preliminary data.</text>
</comment>
<sequence>MKRVAIKVFLEKEIWIDKHVWEEEFGGELPSDMEDLDELEEASTRHNTEFKKAEFISEFEL</sequence>
<dbReference type="AlphaFoldDB" id="A0A1R1C523"/>
<dbReference type="EMBL" id="MRTJ01000001">
    <property type="protein sequence ID" value="OMF17215.1"/>
    <property type="molecule type" value="Genomic_DNA"/>
</dbReference>
<proteinExistence type="predicted"/>
<protein>
    <submittedName>
        <fullName evidence="1">Uncharacterized protein</fullName>
    </submittedName>
</protein>
<dbReference type="Proteomes" id="UP000187134">
    <property type="component" value="Unassembled WGS sequence"/>
</dbReference>
<dbReference type="OrthoDB" id="2990557at2"/>
<evidence type="ECO:0000313" key="1">
    <source>
        <dbReference type="EMBL" id="OMF17215.1"/>
    </source>
</evidence>